<evidence type="ECO:0000313" key="2">
    <source>
        <dbReference type="EMBL" id="MFD1782495.1"/>
    </source>
</evidence>
<protein>
    <recommendedName>
        <fullName evidence="4">DUF2909 domain-containing protein</fullName>
    </recommendedName>
</protein>
<evidence type="ECO:0000313" key="3">
    <source>
        <dbReference type="Proteomes" id="UP001597237"/>
    </source>
</evidence>
<reference evidence="3" key="1">
    <citation type="journal article" date="2019" name="Int. J. Syst. Evol. Microbiol.">
        <title>The Global Catalogue of Microorganisms (GCM) 10K type strain sequencing project: providing services to taxonomists for standard genome sequencing and annotation.</title>
        <authorList>
            <consortium name="The Broad Institute Genomics Platform"/>
            <consortium name="The Broad Institute Genome Sequencing Center for Infectious Disease"/>
            <person name="Wu L."/>
            <person name="Ma J."/>
        </authorList>
    </citation>
    <scope>NUCLEOTIDE SEQUENCE [LARGE SCALE GENOMIC DNA]</scope>
    <source>
        <strain evidence="3">DFY28</strain>
    </source>
</reference>
<dbReference type="Proteomes" id="UP001597237">
    <property type="component" value="Unassembled WGS sequence"/>
</dbReference>
<evidence type="ECO:0000256" key="1">
    <source>
        <dbReference type="SAM" id="Phobius"/>
    </source>
</evidence>
<feature type="transmembrane region" description="Helical" evidence="1">
    <location>
        <begin position="41"/>
        <end position="63"/>
    </location>
</feature>
<keyword evidence="1" id="KW-1133">Transmembrane helix</keyword>
<name>A0ABW4N1D4_9CAUL</name>
<evidence type="ECO:0008006" key="4">
    <source>
        <dbReference type="Google" id="ProtNLM"/>
    </source>
</evidence>
<gene>
    <name evidence="2" type="ORF">ACFSC0_03740</name>
</gene>
<comment type="caution">
    <text evidence="2">The sequence shown here is derived from an EMBL/GenBank/DDBJ whole genome shotgun (WGS) entry which is preliminary data.</text>
</comment>
<keyword evidence="1" id="KW-0472">Membrane</keyword>
<keyword evidence="1" id="KW-0812">Transmembrane</keyword>
<accession>A0ABW4N1D4</accession>
<proteinExistence type="predicted"/>
<organism evidence="2 3">
    <name type="scientific">Phenylobacterium terrae</name>
    <dbReference type="NCBI Taxonomy" id="2665495"/>
    <lineage>
        <taxon>Bacteria</taxon>
        <taxon>Pseudomonadati</taxon>
        <taxon>Pseudomonadota</taxon>
        <taxon>Alphaproteobacteria</taxon>
        <taxon>Caulobacterales</taxon>
        <taxon>Caulobacteraceae</taxon>
        <taxon>Phenylobacterium</taxon>
    </lineage>
</organism>
<dbReference type="EMBL" id="JBHUEY010000001">
    <property type="protein sequence ID" value="MFD1782495.1"/>
    <property type="molecule type" value="Genomic_DNA"/>
</dbReference>
<sequence>MSLGLTLALLAAAAVLAVFAGWRGARKPDPFKGPRLIPWRAIMLTSAAMALLLLVHVVNLLGVTTGR</sequence>
<keyword evidence="3" id="KW-1185">Reference proteome</keyword>
<dbReference type="RefSeq" id="WP_377280453.1">
    <property type="nucleotide sequence ID" value="NZ_JBHRSI010000001.1"/>
</dbReference>